<proteinExistence type="predicted"/>
<accession>A0A3Q9IR20</accession>
<evidence type="ECO:0000313" key="2">
    <source>
        <dbReference type="Proteomes" id="UP000270673"/>
    </source>
</evidence>
<dbReference type="OrthoDB" id="1096918at2"/>
<evidence type="ECO:0000313" key="1">
    <source>
        <dbReference type="EMBL" id="AZS31182.1"/>
    </source>
</evidence>
<gene>
    <name evidence="1" type="ORF">D8S85_17555</name>
</gene>
<reference evidence="1 2" key="1">
    <citation type="submission" date="2018-10" db="EMBL/GenBank/DDBJ databases">
        <title>Butyricimonas faecalis sp. nov., isolated from human faeces and emended description of the genus Butyricimonas.</title>
        <authorList>
            <person name="Le Roy T."/>
            <person name="Van der Smissen P."/>
            <person name="Paquot A."/>
            <person name="Delzenne N."/>
            <person name="Muccioli G."/>
            <person name="Collet J.-F."/>
            <person name="Cani P.D."/>
        </authorList>
    </citation>
    <scope>NUCLEOTIDE SEQUENCE [LARGE SCALE GENOMIC DNA]</scope>
    <source>
        <strain evidence="1 2">H184</strain>
    </source>
</reference>
<protein>
    <submittedName>
        <fullName evidence="1">Uncharacterized protein</fullName>
    </submittedName>
</protein>
<dbReference type="KEGG" id="buy:D8S85_17555"/>
<name>A0A3Q9IR20_9BACT</name>
<sequence length="98" mass="11432">MLVIFFYSNNEQNISLLGDSIYKLRFQNVELVKEINALITDNRISVRPDTMNLMGKQKNQLIWKDISMKDLSIGYFNVPSSMIEIFNKSISSLRQKIK</sequence>
<dbReference type="Proteomes" id="UP000270673">
    <property type="component" value="Chromosome"/>
</dbReference>
<dbReference type="RefSeq" id="WP_106481589.1">
    <property type="nucleotide sequence ID" value="NZ_CP032819.1"/>
</dbReference>
<organism evidence="1 2">
    <name type="scientific">Butyricimonas faecalis</name>
    <dbReference type="NCBI Taxonomy" id="2093856"/>
    <lineage>
        <taxon>Bacteria</taxon>
        <taxon>Pseudomonadati</taxon>
        <taxon>Bacteroidota</taxon>
        <taxon>Bacteroidia</taxon>
        <taxon>Bacteroidales</taxon>
        <taxon>Odoribacteraceae</taxon>
        <taxon>Butyricimonas</taxon>
    </lineage>
</organism>
<dbReference type="EMBL" id="CP032819">
    <property type="protein sequence ID" value="AZS31182.1"/>
    <property type="molecule type" value="Genomic_DNA"/>
</dbReference>
<keyword evidence="2" id="KW-1185">Reference proteome</keyword>
<dbReference type="AlphaFoldDB" id="A0A3Q9IR20"/>